<dbReference type="PANTHER" id="PTHR12598:SF0">
    <property type="entry name" value="COPPER HOMEOSTASIS PROTEIN CUTC HOMOLOG"/>
    <property type="match status" value="1"/>
</dbReference>
<dbReference type="EMBL" id="CP034234">
    <property type="protein sequence ID" value="AZK43753.1"/>
    <property type="molecule type" value="Genomic_DNA"/>
</dbReference>
<dbReference type="GO" id="GO:0005507">
    <property type="term" value="F:copper ion binding"/>
    <property type="evidence" value="ECO:0007669"/>
    <property type="project" value="TreeGrafter"/>
</dbReference>
<reference evidence="3 4" key="1">
    <citation type="journal article" date="2020" name="Int. J. Syst. Evol. Microbiol.">
        <title>Description of Erysipelothrix piscisicarius sp. nov., an emergent fish pathogen, and assessment of virulence using a tiger barb (Puntigrus tetrazona) infection model.</title>
        <authorList>
            <person name="Pomaranski E.K."/>
            <person name="Griffin M.J."/>
            <person name="Camus A.C."/>
            <person name="Armwood A.R."/>
            <person name="Shelley J."/>
            <person name="Waldbieser G.C."/>
            <person name="LaFrentz B.R."/>
            <person name="Garcia J.C."/>
            <person name="Yanong R."/>
            <person name="Soto E."/>
        </authorList>
    </citation>
    <scope>NUCLEOTIDE SEQUENCE [LARGE SCALE GENOMIC DNA]</scope>
    <source>
        <strain evidence="3 4">15TAL0474</strain>
    </source>
</reference>
<dbReference type="RefSeq" id="WP_125163970.1">
    <property type="nucleotide sequence ID" value="NZ_CP034234.1"/>
</dbReference>
<keyword evidence="2" id="KW-0963">Cytoplasm</keyword>
<dbReference type="Proteomes" id="UP000278804">
    <property type="component" value="Chromosome"/>
</dbReference>
<keyword evidence="4" id="KW-1185">Reference proteome</keyword>
<comment type="subcellular location">
    <subcellularLocation>
        <location evidence="2">Cytoplasm</location>
    </subcellularLocation>
</comment>
<evidence type="ECO:0000256" key="2">
    <source>
        <dbReference type="HAMAP-Rule" id="MF_00795"/>
    </source>
</evidence>
<dbReference type="Pfam" id="PF03932">
    <property type="entry name" value="CutC"/>
    <property type="match status" value="1"/>
</dbReference>
<protein>
    <recommendedName>
        <fullName evidence="2">PF03932 family protein CutC</fullName>
    </recommendedName>
</protein>
<organism evidence="3 4">
    <name type="scientific">Erysipelothrix piscisicarius</name>
    <dbReference type="NCBI Taxonomy" id="2485784"/>
    <lineage>
        <taxon>Bacteria</taxon>
        <taxon>Bacillati</taxon>
        <taxon>Bacillota</taxon>
        <taxon>Erysipelotrichia</taxon>
        <taxon>Erysipelotrichales</taxon>
        <taxon>Erysipelotrichaceae</taxon>
        <taxon>Erysipelothrix</taxon>
    </lineage>
</organism>
<dbReference type="KEGG" id="eri:EEI45_02155"/>
<dbReference type="HAMAP" id="MF_00795">
    <property type="entry name" value="CutC"/>
    <property type="match status" value="1"/>
</dbReference>
<sequence length="244" mass="26321">MIVEVCAGSVEDCIVANACGANRIELNSGLYLGGLTPSVGMLISAKKYTTLPIITMVRPRGGGFFYSMIEFETMVLDAERLIQSGSDGLVFGFLNEDASVNKERTQQFVAMCKSAGIESVFHRAFDCVNDPIQAIEDLIACGVDRVLTSGLQAQAGAGTDLLADLNAKYSGKIEFCVGAGVNEHNALEIVDKTGITQLHSSFKTWYLDPTTQNDTVSYAYSDLGAFEGVSEEKLKVFIKTIQSR</sequence>
<dbReference type="Gene3D" id="3.20.20.380">
    <property type="entry name" value="Copper homeostasis (CutC) domain"/>
    <property type="match status" value="1"/>
</dbReference>
<evidence type="ECO:0000256" key="1">
    <source>
        <dbReference type="ARBA" id="ARBA00007768"/>
    </source>
</evidence>
<evidence type="ECO:0000313" key="4">
    <source>
        <dbReference type="Proteomes" id="UP000278804"/>
    </source>
</evidence>
<dbReference type="InterPro" id="IPR005627">
    <property type="entry name" value="CutC-like"/>
</dbReference>
<accession>A0A3S8RLM2</accession>
<dbReference type="AlphaFoldDB" id="A0A3S8RLM2"/>
<comment type="similarity">
    <text evidence="1 2">Belongs to the CutC family.</text>
</comment>
<dbReference type="InterPro" id="IPR036822">
    <property type="entry name" value="CutC-like_dom_sf"/>
</dbReference>
<dbReference type="GO" id="GO:0005737">
    <property type="term" value="C:cytoplasm"/>
    <property type="evidence" value="ECO:0007669"/>
    <property type="project" value="UniProtKB-SubCell"/>
</dbReference>
<gene>
    <name evidence="2" type="primary">cutC</name>
    <name evidence="3" type="ORF">EEI45_02155</name>
</gene>
<name>A0A3S8RLM2_9FIRM</name>
<dbReference type="SUPFAM" id="SSF110395">
    <property type="entry name" value="CutC-like"/>
    <property type="match status" value="1"/>
</dbReference>
<comment type="caution">
    <text evidence="2">Once thought to be involved in copper homeostasis, experiments in E.coli have shown this is not the case.</text>
</comment>
<evidence type="ECO:0000313" key="3">
    <source>
        <dbReference type="EMBL" id="AZK43753.1"/>
    </source>
</evidence>
<dbReference type="PANTHER" id="PTHR12598">
    <property type="entry name" value="COPPER HOMEOSTASIS PROTEIN CUTC"/>
    <property type="match status" value="1"/>
</dbReference>
<proteinExistence type="inferred from homology"/>